<comment type="function">
    <text evidence="5">Forms part of the polypeptide exit tunnel.</text>
</comment>
<dbReference type="InterPro" id="IPR013005">
    <property type="entry name" value="Ribosomal_uL4-like"/>
</dbReference>
<evidence type="ECO:0000256" key="2">
    <source>
        <dbReference type="ARBA" id="ARBA00022980"/>
    </source>
</evidence>
<dbReference type="Gene3D" id="3.40.1370.10">
    <property type="match status" value="1"/>
</dbReference>
<dbReference type="GO" id="GO:0019843">
    <property type="term" value="F:rRNA binding"/>
    <property type="evidence" value="ECO:0007669"/>
    <property type="project" value="UniProtKB-UniRule"/>
</dbReference>
<evidence type="ECO:0000256" key="6">
    <source>
        <dbReference type="SAM" id="MobiDB-lite"/>
    </source>
</evidence>
<evidence type="ECO:0000313" key="7">
    <source>
        <dbReference type="EMBL" id="KXB33046.1"/>
    </source>
</evidence>
<sequence length="209" mass="22284">MMSKIEIKNAEGKATDTVEFSSAVYGIEPNIAVVHQVVVCQAASLRQGTHATKNRSAVSGGGVKPWRQKGTGRARQGTIRAPQWAGGGVVFGPTPRSHARRTNAKEVKLAMRSVLSGKLADAELVVVEALSFDAPSTKKAVELLKNLGLAEKRITVVVADDDINTFLSFRNLKRVTVIGASEATAGLLIDNKALLMSADIAKYFEEVLA</sequence>
<evidence type="ECO:0000313" key="8">
    <source>
        <dbReference type="Proteomes" id="UP000070675"/>
    </source>
</evidence>
<dbReference type="STRING" id="1393034.HMPREF3192_01417"/>
<comment type="function">
    <text evidence="5">One of the primary rRNA binding proteins, this protein initially binds near the 5'-end of the 23S rRNA. It is important during the early stages of 50S assembly. It makes multiple contacts with different domains of the 23S rRNA in the assembled 50S subunit and ribosome.</text>
</comment>
<evidence type="ECO:0000256" key="1">
    <source>
        <dbReference type="ARBA" id="ARBA00010528"/>
    </source>
</evidence>
<gene>
    <name evidence="5" type="primary">rplD</name>
    <name evidence="7" type="ORF">HMPREF3192_01417</name>
</gene>
<protein>
    <recommendedName>
        <fullName evidence="4 5">Large ribosomal subunit protein uL4</fullName>
    </recommendedName>
</protein>
<dbReference type="InterPro" id="IPR002136">
    <property type="entry name" value="Ribosomal_uL4"/>
</dbReference>
<dbReference type="EMBL" id="LSCR01000042">
    <property type="protein sequence ID" value="KXB33046.1"/>
    <property type="molecule type" value="Genomic_DNA"/>
</dbReference>
<comment type="subunit">
    <text evidence="5">Part of the 50S ribosomal subunit.</text>
</comment>
<evidence type="ECO:0000256" key="3">
    <source>
        <dbReference type="ARBA" id="ARBA00023274"/>
    </source>
</evidence>
<keyword evidence="8" id="KW-1185">Reference proteome</keyword>
<dbReference type="Proteomes" id="UP000070675">
    <property type="component" value="Unassembled WGS sequence"/>
</dbReference>
<keyword evidence="5" id="KW-0699">rRNA-binding</keyword>
<proteinExistence type="inferred from homology"/>
<feature type="region of interest" description="Disordered" evidence="6">
    <location>
        <begin position="49"/>
        <end position="78"/>
    </location>
</feature>
<comment type="caution">
    <text evidence="7">The sequence shown here is derived from an EMBL/GenBank/DDBJ whole genome shotgun (WGS) entry which is preliminary data.</text>
</comment>
<dbReference type="PANTHER" id="PTHR10746:SF6">
    <property type="entry name" value="LARGE RIBOSOMAL SUBUNIT PROTEIN UL4M"/>
    <property type="match status" value="1"/>
</dbReference>
<keyword evidence="3 5" id="KW-0687">Ribonucleoprotein</keyword>
<evidence type="ECO:0000256" key="5">
    <source>
        <dbReference type="HAMAP-Rule" id="MF_01328"/>
    </source>
</evidence>
<organism evidence="7 8">
    <name type="scientific">Atopobium deltae</name>
    <dbReference type="NCBI Taxonomy" id="1393034"/>
    <lineage>
        <taxon>Bacteria</taxon>
        <taxon>Bacillati</taxon>
        <taxon>Actinomycetota</taxon>
        <taxon>Coriobacteriia</taxon>
        <taxon>Coriobacteriales</taxon>
        <taxon>Atopobiaceae</taxon>
        <taxon>Atopobium</taxon>
    </lineage>
</organism>
<dbReference type="GO" id="GO:0003735">
    <property type="term" value="F:structural constituent of ribosome"/>
    <property type="evidence" value="ECO:0007669"/>
    <property type="project" value="InterPro"/>
</dbReference>
<dbReference type="PANTHER" id="PTHR10746">
    <property type="entry name" value="50S RIBOSOMAL PROTEIN L4"/>
    <property type="match status" value="1"/>
</dbReference>
<feature type="region of interest" description="Disordered" evidence="6">
    <location>
        <begin position="84"/>
        <end position="103"/>
    </location>
</feature>
<name>A0A133XQ40_9ACTN</name>
<keyword evidence="2 5" id="KW-0689">Ribosomal protein</keyword>
<accession>A0A133XQ40</accession>
<dbReference type="InterPro" id="IPR023574">
    <property type="entry name" value="Ribosomal_uL4_dom_sf"/>
</dbReference>
<dbReference type="Pfam" id="PF00573">
    <property type="entry name" value="Ribosomal_L4"/>
    <property type="match status" value="1"/>
</dbReference>
<keyword evidence="5" id="KW-0694">RNA-binding</keyword>
<comment type="similarity">
    <text evidence="1 5">Belongs to the universal ribosomal protein uL4 family.</text>
</comment>
<evidence type="ECO:0000256" key="4">
    <source>
        <dbReference type="ARBA" id="ARBA00035244"/>
    </source>
</evidence>
<dbReference type="GO" id="GO:0005840">
    <property type="term" value="C:ribosome"/>
    <property type="evidence" value="ECO:0007669"/>
    <property type="project" value="UniProtKB-KW"/>
</dbReference>
<dbReference type="AlphaFoldDB" id="A0A133XQ40"/>
<reference evidence="8" key="1">
    <citation type="submission" date="2016-01" db="EMBL/GenBank/DDBJ databases">
        <authorList>
            <person name="Mitreva M."/>
            <person name="Pepin K.H."/>
            <person name="Mihindukulasuriya K.A."/>
            <person name="Fulton R."/>
            <person name="Fronick C."/>
            <person name="O'Laughlin M."/>
            <person name="Miner T."/>
            <person name="Herter B."/>
            <person name="Rosa B.A."/>
            <person name="Cordes M."/>
            <person name="Tomlinson C."/>
            <person name="Wollam A."/>
            <person name="Palsikar V.B."/>
            <person name="Mardis E.R."/>
            <person name="Wilson R.K."/>
        </authorList>
    </citation>
    <scope>NUCLEOTIDE SEQUENCE [LARGE SCALE GENOMIC DNA]</scope>
    <source>
        <strain evidence="8">DNF00019</strain>
    </source>
</reference>
<dbReference type="PATRIC" id="fig|1393034.3.peg.1380"/>
<dbReference type="SUPFAM" id="SSF52166">
    <property type="entry name" value="Ribosomal protein L4"/>
    <property type="match status" value="1"/>
</dbReference>
<dbReference type="GO" id="GO:1990904">
    <property type="term" value="C:ribonucleoprotein complex"/>
    <property type="evidence" value="ECO:0007669"/>
    <property type="project" value="UniProtKB-KW"/>
</dbReference>
<dbReference type="NCBIfam" id="TIGR03953">
    <property type="entry name" value="rplD_bact"/>
    <property type="match status" value="1"/>
</dbReference>
<dbReference type="GO" id="GO:0006412">
    <property type="term" value="P:translation"/>
    <property type="evidence" value="ECO:0007669"/>
    <property type="project" value="UniProtKB-UniRule"/>
</dbReference>
<dbReference type="HAMAP" id="MF_01328_B">
    <property type="entry name" value="Ribosomal_uL4_B"/>
    <property type="match status" value="1"/>
</dbReference>